<organism evidence="1 2">
    <name type="scientific">Chitinophaga oryziterrae</name>
    <dbReference type="NCBI Taxonomy" id="1031224"/>
    <lineage>
        <taxon>Bacteria</taxon>
        <taxon>Pseudomonadati</taxon>
        <taxon>Bacteroidota</taxon>
        <taxon>Chitinophagia</taxon>
        <taxon>Chitinophagales</taxon>
        <taxon>Chitinophagaceae</taxon>
        <taxon>Chitinophaga</taxon>
    </lineage>
</organism>
<dbReference type="GO" id="GO:0090313">
    <property type="term" value="P:regulation of protein targeting to membrane"/>
    <property type="evidence" value="ECO:0007669"/>
    <property type="project" value="TreeGrafter"/>
</dbReference>
<dbReference type="Proteomes" id="UP000468388">
    <property type="component" value="Unassembled WGS sequence"/>
</dbReference>
<dbReference type="RefSeq" id="WP_157301889.1">
    <property type="nucleotide sequence ID" value="NZ_BAAAZB010000026.1"/>
</dbReference>
<reference evidence="1 2" key="1">
    <citation type="submission" date="2019-12" db="EMBL/GenBank/DDBJ databases">
        <title>The draft genomic sequence of strain Chitinophaga oryziterrae JCM 16595.</title>
        <authorList>
            <person name="Zhang X."/>
        </authorList>
    </citation>
    <scope>NUCLEOTIDE SEQUENCE [LARGE SCALE GENOMIC DNA]</scope>
    <source>
        <strain evidence="1 2">JCM 16595</strain>
    </source>
</reference>
<name>A0A6N8JFK7_9BACT</name>
<protein>
    <submittedName>
        <fullName evidence="1">AsmA family protein</fullName>
    </submittedName>
</protein>
<dbReference type="OrthoDB" id="1489065at2"/>
<dbReference type="PANTHER" id="PTHR30441:SF8">
    <property type="entry name" value="DUF748 DOMAIN-CONTAINING PROTEIN"/>
    <property type="match status" value="1"/>
</dbReference>
<dbReference type="PANTHER" id="PTHR30441">
    <property type="entry name" value="DUF748 DOMAIN-CONTAINING PROTEIN"/>
    <property type="match status" value="1"/>
</dbReference>
<proteinExistence type="predicted"/>
<dbReference type="InterPro" id="IPR052894">
    <property type="entry name" value="AsmA-related"/>
</dbReference>
<evidence type="ECO:0000313" key="2">
    <source>
        <dbReference type="Proteomes" id="UP000468388"/>
    </source>
</evidence>
<comment type="caution">
    <text evidence="1">The sequence shown here is derived from an EMBL/GenBank/DDBJ whole genome shotgun (WGS) entry which is preliminary data.</text>
</comment>
<keyword evidence="2" id="KW-1185">Reference proteome</keyword>
<accession>A0A6N8JFK7</accession>
<dbReference type="AlphaFoldDB" id="A0A6N8JFK7"/>
<evidence type="ECO:0000313" key="1">
    <source>
        <dbReference type="EMBL" id="MVT43281.1"/>
    </source>
</evidence>
<dbReference type="GO" id="GO:0005886">
    <property type="term" value="C:plasma membrane"/>
    <property type="evidence" value="ECO:0007669"/>
    <property type="project" value="TreeGrafter"/>
</dbReference>
<gene>
    <name evidence="1" type="ORF">GO495_21970</name>
</gene>
<sequence length="1071" mass="120658">MKKTRKRIFRILLILGSVVLLLAAIAVGVLYTQQARLTAIAVRELNKQLPGELVVADSEISLFQNFPYISIGLRNVRFYANKQRKGKPLYQLERLYAGFSLPDILREKYNVKVLFLKNGHLDMVREPDGKLNLVEANRIQQDTVISSGTSSGSLDLDIKKIVLKNIDVSYYDQTNGQRLSTHIDKIKTAFSASDTLMNGSLEGGFEVDVTSPGDTVLFRHKCMEVNIKVAYNSKEQFLKISSSEVKLEAATLKVQGTVDMLHGKMANIKVTGDRPDLNLLFAFAPKDVADELKHFSYDGRIYFNGTIIGKLADGQQPKIDVSFGCEDAWFLNKAADKKLDQLGFKGYYTNGAERSPKTSELHLLNMTARPDKGIFKGNFVMRDFTDPKIIMQIDSELELEFIGAFLGIKDLERITGHIILKMDFKEMVDLSLPEASMSKLKDGVQSELTVQNLTFKIPGYPHIVRNLDLHANMKNGNVKLDSLACRFGNSDFYMNGSLSDLPALFHQHKKPVLITLNAHSRRMVLKELLAFDTAMAKKVKEEINGFNIGLSLETSVQQLTHPSPLPKGKFHMEKLYAGFKIYPHALHDFGAELTINDTALLLKNFGGKIDSSDLRFSGRVINYQVWFDKVMRGKTQIAFDLKSTHLAMNDLLGPGSGKFVPADYQHEVGSNLWLRAKADMKYDSIFKFAKLHIANVSGQLKVHPFKVDSIKGTIKYGANKFIAIDTLTGKIGRSDFDLSMRWFTGKDTTLRKKANFLQFNSKFLDVDELTNYKFTNTPDAPVTPAATRTATVNAAHANAFNVFSIPFATFTGAVNIGKVKYHRLWLKNIITSVHMLPSQHFYIDTLGMNVAGGWVGMRGHFNGSDPKKIYFGSRIRFVDVDIEKMMIKLDNFGQDYTINKNIKGRLNGEIKSRLLVHPDLTPIINDSQAQLDVQIYNGSLIDFGPMQAMAGYFKDKNLRNVRFDTLRNKLTFKNGVLEIPSMNINSSLGFMEVSGKQYLDMKMEYYLRIPLKMVTQVGFKSLFGRRQEEIDPDQVDAIEYRDKDKKIRFMNIKVSGTPDKFKVGLGKAKKA</sequence>
<dbReference type="EMBL" id="WRXO01000007">
    <property type="protein sequence ID" value="MVT43281.1"/>
    <property type="molecule type" value="Genomic_DNA"/>
</dbReference>